<accession>A0A418VC50</accession>
<dbReference type="GO" id="GO:0006508">
    <property type="term" value="P:proteolysis"/>
    <property type="evidence" value="ECO:0007669"/>
    <property type="project" value="InterPro"/>
</dbReference>
<dbReference type="OrthoDB" id="9804920at2"/>
<sequence length="345" mass="38141">MQQRPWLIDGHLDLAYNALEGRDLRLTLSELRAADPLAQVAEGAGQRATVTFGELQAAGARLVFGTIFSMPQAKNSMSGATLPGYTDHAGARQQGLQNLEVYQRWEDQGFIRILKTRQAVAQHLDTWTPQAPLGVVLLMEGADPIRDADDLPFWVERGVRLIGPAWQKTRFAGGTATPGPLSDLGQQLIRAMHDLQLTMDASHLDDAAFWDAAEIGVQMIASHSNTRTLVDGNRHLTDEMVRAIAEHGGMIGLVFCNSFIKRGWKRSEPRPTLSDLAAHAQHYAGLIGWQRLGLGTDMDGGFGAEGSPDTIETYRDVPRFLEAIPAEHHENVAHGNWERWLREKF</sequence>
<comment type="caution">
    <text evidence="1">The sequence shown here is derived from an EMBL/GenBank/DDBJ whole genome shotgun (WGS) entry which is preliminary data.</text>
</comment>
<protein>
    <submittedName>
        <fullName evidence="1">Peptidase M19</fullName>
    </submittedName>
</protein>
<dbReference type="PANTHER" id="PTHR10443:SF12">
    <property type="entry name" value="DIPEPTIDASE"/>
    <property type="match status" value="1"/>
</dbReference>
<evidence type="ECO:0000313" key="1">
    <source>
        <dbReference type="EMBL" id="RJF73721.1"/>
    </source>
</evidence>
<dbReference type="Gene3D" id="3.20.20.140">
    <property type="entry name" value="Metal-dependent hydrolases"/>
    <property type="match status" value="1"/>
</dbReference>
<dbReference type="AlphaFoldDB" id="A0A418VC50"/>
<name>A0A418VC50_9DEIO</name>
<dbReference type="Proteomes" id="UP000286287">
    <property type="component" value="Unassembled WGS sequence"/>
</dbReference>
<evidence type="ECO:0000313" key="2">
    <source>
        <dbReference type="Proteomes" id="UP000286287"/>
    </source>
</evidence>
<dbReference type="InterPro" id="IPR008257">
    <property type="entry name" value="Pept_M19"/>
</dbReference>
<dbReference type="PROSITE" id="PS51365">
    <property type="entry name" value="RENAL_DIPEPTIDASE_2"/>
    <property type="match status" value="1"/>
</dbReference>
<keyword evidence="2" id="KW-1185">Reference proteome</keyword>
<gene>
    <name evidence="1" type="ORF">D3875_12600</name>
</gene>
<dbReference type="InterPro" id="IPR032466">
    <property type="entry name" value="Metal_Hydrolase"/>
</dbReference>
<dbReference type="EMBL" id="QYUJ01000014">
    <property type="protein sequence ID" value="RJF73721.1"/>
    <property type="molecule type" value="Genomic_DNA"/>
</dbReference>
<dbReference type="Pfam" id="PF01244">
    <property type="entry name" value="Peptidase_M19"/>
    <property type="match status" value="1"/>
</dbReference>
<dbReference type="GO" id="GO:0070573">
    <property type="term" value="F:metallodipeptidase activity"/>
    <property type="evidence" value="ECO:0007669"/>
    <property type="project" value="InterPro"/>
</dbReference>
<proteinExistence type="predicted"/>
<dbReference type="SUPFAM" id="SSF51556">
    <property type="entry name" value="Metallo-dependent hydrolases"/>
    <property type="match status" value="1"/>
</dbReference>
<dbReference type="RefSeq" id="WP_119766483.1">
    <property type="nucleotide sequence ID" value="NZ_QYUJ01000014.1"/>
</dbReference>
<dbReference type="PANTHER" id="PTHR10443">
    <property type="entry name" value="MICROSOMAL DIPEPTIDASE"/>
    <property type="match status" value="1"/>
</dbReference>
<organism evidence="1 2">
    <name type="scientific">Deinococcus cavernae</name>
    <dbReference type="NCBI Taxonomy" id="2320857"/>
    <lineage>
        <taxon>Bacteria</taxon>
        <taxon>Thermotogati</taxon>
        <taxon>Deinococcota</taxon>
        <taxon>Deinococci</taxon>
        <taxon>Deinococcales</taxon>
        <taxon>Deinococcaceae</taxon>
        <taxon>Deinococcus</taxon>
    </lineage>
</organism>
<reference evidence="1 2" key="1">
    <citation type="submission" date="2018-09" db="EMBL/GenBank/DDBJ databases">
        <authorList>
            <person name="Zhu H."/>
        </authorList>
    </citation>
    <scope>NUCLEOTIDE SEQUENCE [LARGE SCALE GENOMIC DNA]</scope>
    <source>
        <strain evidence="1 2">K2S05-167</strain>
    </source>
</reference>